<dbReference type="EMBL" id="ASGP02000004">
    <property type="protein sequence ID" value="KAH9511897.1"/>
    <property type="molecule type" value="Genomic_DNA"/>
</dbReference>
<keyword evidence="1" id="KW-1133">Transmembrane helix</keyword>
<comment type="caution">
    <text evidence="3">The sequence shown here is derived from an EMBL/GenBank/DDBJ whole genome shotgun (WGS) entry which is preliminary data.</text>
</comment>
<feature type="transmembrane region" description="Helical" evidence="1">
    <location>
        <begin position="21"/>
        <end position="44"/>
    </location>
</feature>
<accession>A0A922L2F9</accession>
<dbReference type="OrthoDB" id="6498927at2759"/>
<dbReference type="Proteomes" id="UP000828236">
    <property type="component" value="Unassembled WGS sequence"/>
</dbReference>
<reference evidence="3" key="4">
    <citation type="journal article" date="2022" name="Res Sq">
        <title>Comparative Genomics Reveals Insights into the Divergent Evolution of Astigmatic Mites and Household Pest Adaptations.</title>
        <authorList>
            <person name="Xiong Q."/>
            <person name="Wan A.T.-Y."/>
            <person name="Liu X.-Y."/>
            <person name="Fung C.S.-H."/>
            <person name="Xiao X."/>
            <person name="Malainual N."/>
            <person name="Hou J."/>
            <person name="Wang L."/>
            <person name="Wang M."/>
            <person name="Yang K."/>
            <person name="Cui Y."/>
            <person name="Leung E."/>
            <person name="Nong W."/>
            <person name="Shin S.-K."/>
            <person name="Au S."/>
            <person name="Jeong K.Y."/>
            <person name="Chew F.T."/>
            <person name="Hui J."/>
            <person name="Leung T.F."/>
            <person name="Tungtrongchitr A."/>
            <person name="Zhong N."/>
            <person name="Liu Z."/>
            <person name="Tsui S."/>
        </authorList>
    </citation>
    <scope>NUCLEOTIDE SEQUENCE</scope>
    <source>
        <strain evidence="3">Derf</strain>
        <tissue evidence="3">Whole organism</tissue>
    </source>
</reference>
<name>A0A922L2F9_DERFA</name>
<reference evidence="2" key="2">
    <citation type="submission" date="2020-06" db="EMBL/GenBank/DDBJ databases">
        <authorList>
            <person name="Ji K."/>
            <person name="Li J."/>
        </authorList>
    </citation>
    <scope>NUCLEOTIDE SEQUENCE</scope>
    <source>
        <strain evidence="2">JKM2019</strain>
        <tissue evidence="2">Whole body</tissue>
    </source>
</reference>
<organism evidence="3 4">
    <name type="scientific">Dermatophagoides farinae</name>
    <name type="common">American house dust mite</name>
    <dbReference type="NCBI Taxonomy" id="6954"/>
    <lineage>
        <taxon>Eukaryota</taxon>
        <taxon>Metazoa</taxon>
        <taxon>Ecdysozoa</taxon>
        <taxon>Arthropoda</taxon>
        <taxon>Chelicerata</taxon>
        <taxon>Arachnida</taxon>
        <taxon>Acari</taxon>
        <taxon>Acariformes</taxon>
        <taxon>Sarcoptiformes</taxon>
        <taxon>Astigmata</taxon>
        <taxon>Psoroptidia</taxon>
        <taxon>Analgoidea</taxon>
        <taxon>Pyroglyphidae</taxon>
        <taxon>Dermatophagoidinae</taxon>
        <taxon>Dermatophagoides</taxon>
    </lineage>
</organism>
<evidence type="ECO:0000256" key="1">
    <source>
        <dbReference type="SAM" id="Phobius"/>
    </source>
</evidence>
<gene>
    <name evidence="3" type="ORF">DERF_010321</name>
    <name evidence="2" type="ORF">HUG17_0297</name>
</gene>
<protein>
    <submittedName>
        <fullName evidence="3">Uncharacterized protein</fullName>
    </submittedName>
</protein>
<dbReference type="EMBL" id="SDOV01000001">
    <property type="protein sequence ID" value="KAH7644759.1"/>
    <property type="molecule type" value="Genomic_DNA"/>
</dbReference>
<evidence type="ECO:0000313" key="2">
    <source>
        <dbReference type="EMBL" id="KAH7644759.1"/>
    </source>
</evidence>
<keyword evidence="4" id="KW-1185">Reference proteome</keyword>
<dbReference type="Proteomes" id="UP000790347">
    <property type="component" value="Unassembled WGS sequence"/>
</dbReference>
<reference evidence="3" key="1">
    <citation type="submission" date="2013-05" db="EMBL/GenBank/DDBJ databases">
        <authorList>
            <person name="Yim A.K.Y."/>
            <person name="Chan T.F."/>
            <person name="Ji K.M."/>
            <person name="Liu X.Y."/>
            <person name="Zhou J.W."/>
            <person name="Li R.Q."/>
            <person name="Yang K.Y."/>
            <person name="Li J."/>
            <person name="Li M."/>
            <person name="Law P.T.W."/>
            <person name="Wu Y.L."/>
            <person name="Cai Z.L."/>
            <person name="Qin H."/>
            <person name="Bao Y."/>
            <person name="Leung R.K.K."/>
            <person name="Ng P.K.S."/>
            <person name="Zou J."/>
            <person name="Zhong X.J."/>
            <person name="Ran P.X."/>
            <person name="Zhong N.S."/>
            <person name="Liu Z.G."/>
            <person name="Tsui S.K.W."/>
        </authorList>
    </citation>
    <scope>NUCLEOTIDE SEQUENCE</scope>
    <source>
        <strain evidence="3">Derf</strain>
        <tissue evidence="3">Whole organism</tissue>
    </source>
</reference>
<evidence type="ECO:0000313" key="3">
    <source>
        <dbReference type="EMBL" id="KAH9511897.1"/>
    </source>
</evidence>
<sequence>MSSKFLIQTYFNHRFLIAQHNYRSLCIMIVYCILLIILSSSMFIEQADAFIFWKAKTTACDICDGVDTYSGRNVMCCFLSSKCCGYNNIDDLESARINMTTATTT</sequence>
<reference evidence="2" key="3">
    <citation type="journal article" date="2021" name="World Allergy Organ. J.">
        <title>Chromosome-level assembly of Dermatophagoides farinae genome and transcriptome reveals two novel allergens Der f 37 and Der f 39.</title>
        <authorList>
            <person name="Chen J."/>
            <person name="Cai Z."/>
            <person name="Fan D."/>
            <person name="Hu J."/>
            <person name="Hou Y."/>
            <person name="He Y."/>
            <person name="Zhang Z."/>
            <person name="Zhao Z."/>
            <person name="Gao P."/>
            <person name="Hu W."/>
            <person name="Sun J."/>
            <person name="Li J."/>
            <person name="Ji K."/>
        </authorList>
    </citation>
    <scope>NUCLEOTIDE SEQUENCE</scope>
    <source>
        <strain evidence="2">JKM2019</strain>
    </source>
</reference>
<keyword evidence="1" id="KW-0472">Membrane</keyword>
<dbReference type="AlphaFoldDB" id="A0A922L2F9"/>
<proteinExistence type="predicted"/>
<keyword evidence="1" id="KW-0812">Transmembrane</keyword>
<evidence type="ECO:0000313" key="4">
    <source>
        <dbReference type="Proteomes" id="UP000790347"/>
    </source>
</evidence>